<dbReference type="AlphaFoldDB" id="A0A179UVB8"/>
<proteinExistence type="inferred from homology"/>
<dbReference type="GeneID" id="8503612"/>
<name>A0A179UVB8_BLAGS</name>
<evidence type="ECO:0000256" key="1">
    <source>
        <dbReference type="ARBA" id="ARBA00010088"/>
    </source>
</evidence>
<evidence type="ECO:0000313" key="3">
    <source>
        <dbReference type="EMBL" id="OAT10342.1"/>
    </source>
</evidence>
<dbReference type="RefSeq" id="XP_031579284.1">
    <property type="nucleotide sequence ID" value="XM_031722403.1"/>
</dbReference>
<dbReference type="VEuPathDB" id="FungiDB:BDBG_05995"/>
<dbReference type="EMBL" id="GG657459">
    <property type="protein sequence ID" value="OAT10342.1"/>
    <property type="molecule type" value="Genomic_DNA"/>
</dbReference>
<evidence type="ECO:0000313" key="4">
    <source>
        <dbReference type="Proteomes" id="UP000002038"/>
    </source>
</evidence>
<dbReference type="PANTHER" id="PTHR21661:SF35">
    <property type="entry name" value="EPOXIDE HYDROLASE"/>
    <property type="match status" value="1"/>
</dbReference>
<dbReference type="OrthoDB" id="7130006at2759"/>
<organism evidence="3 4">
    <name type="scientific">Blastomyces gilchristii (strain SLH14081)</name>
    <name type="common">Blastomyces dermatitidis</name>
    <dbReference type="NCBI Taxonomy" id="559298"/>
    <lineage>
        <taxon>Eukaryota</taxon>
        <taxon>Fungi</taxon>
        <taxon>Dikarya</taxon>
        <taxon>Ascomycota</taxon>
        <taxon>Pezizomycotina</taxon>
        <taxon>Eurotiomycetes</taxon>
        <taxon>Eurotiomycetidae</taxon>
        <taxon>Onygenales</taxon>
        <taxon>Ajellomycetaceae</taxon>
        <taxon>Blastomyces</taxon>
    </lineage>
</organism>
<protein>
    <submittedName>
        <fullName evidence="3">Epoxide hydrolase</fullName>
    </submittedName>
</protein>
<dbReference type="Gene3D" id="3.40.50.1820">
    <property type="entry name" value="alpha/beta hydrolase"/>
    <property type="match status" value="1"/>
</dbReference>
<evidence type="ECO:0000256" key="2">
    <source>
        <dbReference type="ARBA" id="ARBA00022801"/>
    </source>
</evidence>
<accession>A0A179UVB8</accession>
<dbReference type="STRING" id="559298.A0A179UVB8"/>
<dbReference type="KEGG" id="bgh:BDBG_05995"/>
<keyword evidence="4" id="KW-1185">Reference proteome</keyword>
<dbReference type="SUPFAM" id="SSF53474">
    <property type="entry name" value="alpha/beta-Hydrolases"/>
    <property type="match status" value="1"/>
</dbReference>
<dbReference type="Proteomes" id="UP000002038">
    <property type="component" value="Unassembled WGS sequence"/>
</dbReference>
<comment type="similarity">
    <text evidence="1">Belongs to the peptidase S33 family.</text>
</comment>
<gene>
    <name evidence="3" type="ORF">BDBG_05995</name>
</gene>
<sequence>MNGRGRLFIEVLRILRLLFQNNDGDDASSPAFHVVGPLAAKLRLQSGCPNEVLGWLSMQKPATSRCTNWGTLSMSRRLVTGGIGLLELLGSSILKAVGRAIIIWPTRAHRLSKLILYLHYRMHYYHTARMYRRALKRNELFGREGKGYNYIESTKPQNTRLRSPRLPIALLAWIYEKLHDWSDAYPWTDDEILTWICIYAFSRAGPGAAHRIYFEVAHADAAIKNQYGKLVTLNYGGMLEYTEEVKIGLTYNPKELEALPTRWGGTFGNVVLSGGG</sequence>
<dbReference type="PANTHER" id="PTHR21661">
    <property type="entry name" value="EPOXIDE HYDROLASE 1-RELATED"/>
    <property type="match status" value="1"/>
</dbReference>
<dbReference type="GO" id="GO:0097176">
    <property type="term" value="P:epoxide metabolic process"/>
    <property type="evidence" value="ECO:0007669"/>
    <property type="project" value="TreeGrafter"/>
</dbReference>
<dbReference type="InterPro" id="IPR029058">
    <property type="entry name" value="AB_hydrolase_fold"/>
</dbReference>
<reference evidence="4" key="1">
    <citation type="journal article" date="2015" name="PLoS Genet.">
        <title>The dynamic genome and transcriptome of the human fungal pathogen Blastomyces and close relative Emmonsia.</title>
        <authorList>
            <person name="Munoz J.F."/>
            <person name="Gauthier G.M."/>
            <person name="Desjardins C.A."/>
            <person name="Gallo J.E."/>
            <person name="Holder J."/>
            <person name="Sullivan T.D."/>
            <person name="Marty A.J."/>
            <person name="Carmen J.C."/>
            <person name="Chen Z."/>
            <person name="Ding L."/>
            <person name="Gujja S."/>
            <person name="Magrini V."/>
            <person name="Misas E."/>
            <person name="Mitreva M."/>
            <person name="Priest M."/>
            <person name="Saif S."/>
            <person name="Whiston E.A."/>
            <person name="Young S."/>
            <person name="Zeng Q."/>
            <person name="Goldman W.E."/>
            <person name="Mardis E.R."/>
            <person name="Taylor J.W."/>
            <person name="McEwen J.G."/>
            <person name="Clay O.K."/>
            <person name="Klein B.S."/>
            <person name="Cuomo C.A."/>
        </authorList>
    </citation>
    <scope>NUCLEOTIDE SEQUENCE [LARGE SCALE GENOMIC DNA]</scope>
    <source>
        <strain evidence="4">SLH14081</strain>
    </source>
</reference>
<dbReference type="GO" id="GO:0004301">
    <property type="term" value="F:epoxide hydrolase activity"/>
    <property type="evidence" value="ECO:0007669"/>
    <property type="project" value="TreeGrafter"/>
</dbReference>
<keyword evidence="2 3" id="KW-0378">Hydrolase</keyword>